<name>A0A2A6BRY1_PRIPA</name>
<dbReference type="InterPro" id="IPR008999">
    <property type="entry name" value="Actin-crosslinking"/>
</dbReference>
<dbReference type="InterPro" id="IPR052883">
    <property type="entry name" value="Hisactophilin"/>
</dbReference>
<dbReference type="Gene3D" id="2.80.10.50">
    <property type="match status" value="2"/>
</dbReference>
<dbReference type="GO" id="GO:0030041">
    <property type="term" value="P:actin filament polymerization"/>
    <property type="evidence" value="ECO:0000318"/>
    <property type="project" value="GO_Central"/>
</dbReference>
<accession>A0A2A6BRY1</accession>
<gene>
    <name evidence="3" type="primary">WBGene00203208</name>
</gene>
<evidence type="ECO:0000313" key="4">
    <source>
        <dbReference type="Proteomes" id="UP000005239"/>
    </source>
</evidence>
<dbReference type="GO" id="GO:0015629">
    <property type="term" value="C:actin cytoskeleton"/>
    <property type="evidence" value="ECO:0000318"/>
    <property type="project" value="GO_Central"/>
</dbReference>
<evidence type="ECO:0000256" key="2">
    <source>
        <dbReference type="SAM" id="SignalP"/>
    </source>
</evidence>
<protein>
    <submittedName>
        <fullName evidence="3">Uncharacterized protein</fullName>
    </submittedName>
</protein>
<organism evidence="3 4">
    <name type="scientific">Pristionchus pacificus</name>
    <name type="common">Parasitic nematode worm</name>
    <dbReference type="NCBI Taxonomy" id="54126"/>
    <lineage>
        <taxon>Eukaryota</taxon>
        <taxon>Metazoa</taxon>
        <taxon>Ecdysozoa</taxon>
        <taxon>Nematoda</taxon>
        <taxon>Chromadorea</taxon>
        <taxon>Rhabditida</taxon>
        <taxon>Rhabditina</taxon>
        <taxon>Diplogasteromorpha</taxon>
        <taxon>Diplogasteroidea</taxon>
        <taxon>Neodiplogasteridae</taxon>
        <taxon>Pristionchus</taxon>
    </lineage>
</organism>
<dbReference type="EnsemblMetazoa" id="PPA30340.1">
    <property type="protein sequence ID" value="PPA30340.1"/>
    <property type="gene ID" value="WBGene00203208"/>
</dbReference>
<feature type="region of interest" description="Disordered" evidence="1">
    <location>
        <begin position="156"/>
        <end position="182"/>
    </location>
</feature>
<feature type="region of interest" description="Disordered" evidence="1">
    <location>
        <begin position="27"/>
        <end position="53"/>
    </location>
</feature>
<dbReference type="PANTHER" id="PTHR33351">
    <property type="entry name" value="HISACTOPHILIN-1-RELATED"/>
    <property type="match status" value="1"/>
</dbReference>
<evidence type="ECO:0000256" key="1">
    <source>
        <dbReference type="SAM" id="MobiDB-lite"/>
    </source>
</evidence>
<reference evidence="4" key="1">
    <citation type="journal article" date="2008" name="Nat. Genet.">
        <title>The Pristionchus pacificus genome provides a unique perspective on nematode lifestyle and parasitism.</title>
        <authorList>
            <person name="Dieterich C."/>
            <person name="Clifton S.W."/>
            <person name="Schuster L.N."/>
            <person name="Chinwalla A."/>
            <person name="Delehaunty K."/>
            <person name="Dinkelacker I."/>
            <person name="Fulton L."/>
            <person name="Fulton R."/>
            <person name="Godfrey J."/>
            <person name="Minx P."/>
            <person name="Mitreva M."/>
            <person name="Roeseler W."/>
            <person name="Tian H."/>
            <person name="Witte H."/>
            <person name="Yang S.P."/>
            <person name="Wilson R.K."/>
            <person name="Sommer R.J."/>
        </authorList>
    </citation>
    <scope>NUCLEOTIDE SEQUENCE [LARGE SCALE GENOMIC DNA]</scope>
    <source>
        <strain evidence="4">PS312</strain>
    </source>
</reference>
<dbReference type="AlphaFoldDB" id="A0A2A6BRY1"/>
<keyword evidence="4" id="KW-1185">Reference proteome</keyword>
<dbReference type="PANTHER" id="PTHR33351:SF1">
    <property type="entry name" value="IG-LIKE DOMAIN-CONTAINING PROTEIN-RELATED"/>
    <property type="match status" value="1"/>
</dbReference>
<dbReference type="CDD" id="cd00257">
    <property type="entry name" value="beta-trefoil_FSCN-like"/>
    <property type="match status" value="2"/>
</dbReference>
<sequence length="435" mass="50011">MRSLSLLVLLIFTVVVRTSAHPPSTVLNRTLPNARPSRSPEANTPLMQDLLGPDGGKRTLRAYDGRYLTNYHGSMVALRSYRGIYLSQWWFIYSQPHSASVADEKAMFTPVKNDDGSWSFKTRGGKWMSAHMSINISLEPENKRCERWKVVRTTVSAPPPSTVPSRTLPNPRPSRSPEANTPLMLELLGPDGGRRRFKAWNGYDLAEHEHRMFIDRLEHCWYIEQINDYEVALKSPNGIYIDYFAGYRDVADESALLTPVKNDDGTWSFTNRWNKWLSGQSCDNRFGPAPIYRTQPYSTEPSSPEANTPLMLELLGPDGGQRTFKAYNDRYLTDYNGHFVANVCSRAVGQYFNIEQINDNEVALRSRNGRYFSQFWFSTAHRSHYANENAMLKPVKNDDGSFKNRSGKWMSNANYEISFESHNQRCERWKLESWN</sequence>
<feature type="signal peptide" evidence="2">
    <location>
        <begin position="1"/>
        <end position="20"/>
    </location>
</feature>
<dbReference type="SUPFAM" id="SSF50405">
    <property type="entry name" value="Actin-crosslinking proteins"/>
    <property type="match status" value="3"/>
</dbReference>
<reference evidence="3" key="2">
    <citation type="submission" date="2022-06" db="UniProtKB">
        <authorList>
            <consortium name="EnsemblMetazoa"/>
        </authorList>
    </citation>
    <scope>IDENTIFICATION</scope>
    <source>
        <strain evidence="3">PS312</strain>
    </source>
</reference>
<proteinExistence type="predicted"/>
<dbReference type="Proteomes" id="UP000005239">
    <property type="component" value="Unassembled WGS sequence"/>
</dbReference>
<accession>A0A8R1YPT8</accession>
<dbReference type="GO" id="GO:0051015">
    <property type="term" value="F:actin filament binding"/>
    <property type="evidence" value="ECO:0000318"/>
    <property type="project" value="GO_Central"/>
</dbReference>
<evidence type="ECO:0000313" key="3">
    <source>
        <dbReference type="EnsemblMetazoa" id="PPA30340.1"/>
    </source>
</evidence>
<keyword evidence="2" id="KW-0732">Signal</keyword>
<feature type="chain" id="PRO_5043411154" evidence="2">
    <location>
        <begin position="21"/>
        <end position="435"/>
    </location>
</feature>